<feature type="transmembrane region" description="Helical" evidence="5">
    <location>
        <begin position="286"/>
        <end position="306"/>
    </location>
</feature>
<feature type="transmembrane region" description="Helical" evidence="5">
    <location>
        <begin position="209"/>
        <end position="231"/>
    </location>
</feature>
<evidence type="ECO:0000256" key="5">
    <source>
        <dbReference type="SAM" id="Phobius"/>
    </source>
</evidence>
<feature type="transmembrane region" description="Helical" evidence="5">
    <location>
        <begin position="327"/>
        <end position="346"/>
    </location>
</feature>
<dbReference type="CDD" id="cd17502">
    <property type="entry name" value="MFS_Azr1_MDR_like"/>
    <property type="match status" value="1"/>
</dbReference>
<dbReference type="PROSITE" id="PS50850">
    <property type="entry name" value="MFS"/>
    <property type="match status" value="1"/>
</dbReference>
<dbReference type="AlphaFoldDB" id="A0AAD7B7V6"/>
<dbReference type="EMBL" id="JARKIF010000029">
    <property type="protein sequence ID" value="KAJ7613231.1"/>
    <property type="molecule type" value="Genomic_DNA"/>
</dbReference>
<dbReference type="InterPro" id="IPR020846">
    <property type="entry name" value="MFS_dom"/>
</dbReference>
<feature type="domain" description="Major facilitator superfamily (MFS) profile" evidence="6">
    <location>
        <begin position="59"/>
        <end position="527"/>
    </location>
</feature>
<evidence type="ECO:0000256" key="2">
    <source>
        <dbReference type="ARBA" id="ARBA00022692"/>
    </source>
</evidence>
<proteinExistence type="predicted"/>
<sequence length="527" mass="56216">MPPPVVPPDASLTADPPIPLRLITKNDSVPSDEEPGLPVAIHILPERRASSGGFQFVLLIISLSISVFLLSLDMTIISIAIPKITDQFHSLKDVGWYSSAYLLSMSCTQLLYGKIYTFLPMKWVYVTVLSLFQLGSLLSAIAPNSRALIIGRAVAGLGSAGVMAGAFNIIATTVPLQKRSVYSGMIGGAYGLANVVAPLLGGVLTDKVGWRWCFYLNLPFGGATLVVVTLLQIPDRRRPRRTFATWNEYFALLDPWGTLFFVPALVSMLLALQWGGTTYAWNSARIIALLCVFGLLFGVFVGVQIWKQEDATIPPRIFRKRSIWSSALHGFAMTSLMFVVTVYLPIWFQAIRGVSAERTGVDNIPLVLSLVFSSLLAGSLISLVGYFAPFMIASSVIASIGVGLLATLKVAAQTVLGLKDVPIGTALMSSGRLLASGAISVAISQSVLTNKLQSGLESIPGVDPASILGAGATSLQSVPADLMDRVLVVYNEAIVSTFYLGLALGILSLAASFMVEWQSVKKDGGGG</sequence>
<feature type="transmembrane region" description="Helical" evidence="5">
    <location>
        <begin position="124"/>
        <end position="143"/>
    </location>
</feature>
<keyword evidence="3 5" id="KW-1133">Transmembrane helix</keyword>
<dbReference type="GO" id="GO:0005886">
    <property type="term" value="C:plasma membrane"/>
    <property type="evidence" value="ECO:0007669"/>
    <property type="project" value="TreeGrafter"/>
</dbReference>
<comment type="caution">
    <text evidence="7">The sequence shown here is derived from an EMBL/GenBank/DDBJ whole genome shotgun (WGS) entry which is preliminary data.</text>
</comment>
<dbReference type="InterPro" id="IPR036259">
    <property type="entry name" value="MFS_trans_sf"/>
</dbReference>
<name>A0AAD7B7V6_9AGAR</name>
<dbReference type="GO" id="GO:0022857">
    <property type="term" value="F:transmembrane transporter activity"/>
    <property type="evidence" value="ECO:0007669"/>
    <property type="project" value="InterPro"/>
</dbReference>
<protein>
    <submittedName>
        <fullName evidence="7">Major facilitator superfamily domain-containing protein</fullName>
    </submittedName>
</protein>
<feature type="transmembrane region" description="Helical" evidence="5">
    <location>
        <begin position="182"/>
        <end position="203"/>
    </location>
</feature>
<dbReference type="Pfam" id="PF07690">
    <property type="entry name" value="MFS_1"/>
    <property type="match status" value="1"/>
</dbReference>
<dbReference type="FunFam" id="1.20.1720.10:FF:000012">
    <property type="entry name" value="MFS toxin efflux pump (AflT)"/>
    <property type="match status" value="1"/>
</dbReference>
<keyword evidence="8" id="KW-1185">Reference proteome</keyword>
<feature type="transmembrane region" description="Helical" evidence="5">
    <location>
        <begin position="395"/>
        <end position="412"/>
    </location>
</feature>
<feature type="transmembrane region" description="Helical" evidence="5">
    <location>
        <begin position="149"/>
        <end position="170"/>
    </location>
</feature>
<evidence type="ECO:0000256" key="1">
    <source>
        <dbReference type="ARBA" id="ARBA00004141"/>
    </source>
</evidence>
<feature type="transmembrane region" description="Helical" evidence="5">
    <location>
        <begin position="94"/>
        <end position="112"/>
    </location>
</feature>
<keyword evidence="4 5" id="KW-0472">Membrane</keyword>
<keyword evidence="2 5" id="KW-0812">Transmembrane</keyword>
<organism evidence="7 8">
    <name type="scientific">Roridomyces roridus</name>
    <dbReference type="NCBI Taxonomy" id="1738132"/>
    <lineage>
        <taxon>Eukaryota</taxon>
        <taxon>Fungi</taxon>
        <taxon>Dikarya</taxon>
        <taxon>Basidiomycota</taxon>
        <taxon>Agaricomycotina</taxon>
        <taxon>Agaricomycetes</taxon>
        <taxon>Agaricomycetidae</taxon>
        <taxon>Agaricales</taxon>
        <taxon>Marasmiineae</taxon>
        <taxon>Mycenaceae</taxon>
        <taxon>Roridomyces</taxon>
    </lineage>
</organism>
<evidence type="ECO:0000256" key="4">
    <source>
        <dbReference type="ARBA" id="ARBA00023136"/>
    </source>
</evidence>
<dbReference type="PANTHER" id="PTHR23501">
    <property type="entry name" value="MAJOR FACILITATOR SUPERFAMILY"/>
    <property type="match status" value="1"/>
</dbReference>
<feature type="transmembrane region" description="Helical" evidence="5">
    <location>
        <begin position="56"/>
        <end position="82"/>
    </location>
</feature>
<dbReference type="Gene3D" id="1.20.1720.10">
    <property type="entry name" value="Multidrug resistance protein D"/>
    <property type="match status" value="1"/>
</dbReference>
<feature type="transmembrane region" description="Helical" evidence="5">
    <location>
        <begin position="252"/>
        <end position="274"/>
    </location>
</feature>
<dbReference type="PANTHER" id="PTHR23501:SF199">
    <property type="entry name" value="MFS EFFLUX TRANSPORTER INPD-RELATED"/>
    <property type="match status" value="1"/>
</dbReference>
<accession>A0AAD7B7V6</accession>
<dbReference type="Proteomes" id="UP001221142">
    <property type="component" value="Unassembled WGS sequence"/>
</dbReference>
<evidence type="ECO:0000313" key="8">
    <source>
        <dbReference type="Proteomes" id="UP001221142"/>
    </source>
</evidence>
<dbReference type="InterPro" id="IPR011701">
    <property type="entry name" value="MFS"/>
</dbReference>
<evidence type="ECO:0000313" key="7">
    <source>
        <dbReference type="EMBL" id="KAJ7613231.1"/>
    </source>
</evidence>
<evidence type="ECO:0000259" key="6">
    <source>
        <dbReference type="PROSITE" id="PS50850"/>
    </source>
</evidence>
<comment type="subcellular location">
    <subcellularLocation>
        <location evidence="1">Membrane</location>
        <topology evidence="1">Multi-pass membrane protein</topology>
    </subcellularLocation>
</comment>
<reference evidence="7" key="1">
    <citation type="submission" date="2023-03" db="EMBL/GenBank/DDBJ databases">
        <title>Massive genome expansion in bonnet fungi (Mycena s.s.) driven by repeated elements and novel gene families across ecological guilds.</title>
        <authorList>
            <consortium name="Lawrence Berkeley National Laboratory"/>
            <person name="Harder C.B."/>
            <person name="Miyauchi S."/>
            <person name="Viragh M."/>
            <person name="Kuo A."/>
            <person name="Thoen E."/>
            <person name="Andreopoulos B."/>
            <person name="Lu D."/>
            <person name="Skrede I."/>
            <person name="Drula E."/>
            <person name="Henrissat B."/>
            <person name="Morin E."/>
            <person name="Kohler A."/>
            <person name="Barry K."/>
            <person name="LaButti K."/>
            <person name="Morin E."/>
            <person name="Salamov A."/>
            <person name="Lipzen A."/>
            <person name="Mereny Z."/>
            <person name="Hegedus B."/>
            <person name="Baldrian P."/>
            <person name="Stursova M."/>
            <person name="Weitz H."/>
            <person name="Taylor A."/>
            <person name="Grigoriev I.V."/>
            <person name="Nagy L.G."/>
            <person name="Martin F."/>
            <person name="Kauserud H."/>
        </authorList>
    </citation>
    <scope>NUCLEOTIDE SEQUENCE</scope>
    <source>
        <strain evidence="7">9284</strain>
    </source>
</reference>
<feature type="transmembrane region" description="Helical" evidence="5">
    <location>
        <begin position="366"/>
        <end position="388"/>
    </location>
</feature>
<feature type="transmembrane region" description="Helical" evidence="5">
    <location>
        <begin position="493"/>
        <end position="515"/>
    </location>
</feature>
<dbReference type="SUPFAM" id="SSF103473">
    <property type="entry name" value="MFS general substrate transporter"/>
    <property type="match status" value="1"/>
</dbReference>
<evidence type="ECO:0000256" key="3">
    <source>
        <dbReference type="ARBA" id="ARBA00022989"/>
    </source>
</evidence>
<gene>
    <name evidence="7" type="ORF">FB45DRAFT_1036749</name>
</gene>